<dbReference type="GO" id="GO:0003700">
    <property type="term" value="F:DNA-binding transcription factor activity"/>
    <property type="evidence" value="ECO:0007669"/>
    <property type="project" value="TreeGrafter"/>
</dbReference>
<dbReference type="CDD" id="cd01392">
    <property type="entry name" value="HTH_LacI"/>
    <property type="match status" value="1"/>
</dbReference>
<name>A0A3N9UB22_9BACI</name>
<keyword evidence="3" id="KW-0238">DNA-binding</keyword>
<dbReference type="Pfam" id="PF00356">
    <property type="entry name" value="LacI"/>
    <property type="match status" value="1"/>
</dbReference>
<dbReference type="SUPFAM" id="SSF53822">
    <property type="entry name" value="Periplasmic binding protein-like I"/>
    <property type="match status" value="1"/>
</dbReference>
<evidence type="ECO:0000256" key="2">
    <source>
        <dbReference type="ARBA" id="ARBA00023015"/>
    </source>
</evidence>
<keyword evidence="1" id="KW-0678">Repressor</keyword>
<keyword evidence="4" id="KW-0804">Transcription</keyword>
<dbReference type="SMART" id="SM00354">
    <property type="entry name" value="HTH_LACI"/>
    <property type="match status" value="1"/>
</dbReference>
<dbReference type="PANTHER" id="PTHR30146">
    <property type="entry name" value="LACI-RELATED TRANSCRIPTIONAL REPRESSOR"/>
    <property type="match status" value="1"/>
</dbReference>
<protein>
    <submittedName>
        <fullName evidence="6">LacI family transcriptional regulator</fullName>
    </submittedName>
</protein>
<dbReference type="PROSITE" id="PS50932">
    <property type="entry name" value="HTH_LACI_2"/>
    <property type="match status" value="1"/>
</dbReference>
<evidence type="ECO:0000256" key="3">
    <source>
        <dbReference type="ARBA" id="ARBA00023125"/>
    </source>
</evidence>
<sequence>MKKITISDVASEANVSKSTVSQYLNNRFEYMSEETRQKIQDAIENLNYRPNIVARSLKQKSTKTVGVIVANIVHSFSTQVINELEINLHKNGFHMIVCNSNDQPEKEREHIEVLISKQVDGIIVFPTTDNIDLFEKLYKQHFPIVFIDRKIDSLPIPSVLLDNKLASKLAVDAFVEKGYQNIAFITNAIDQPITPRVERLQGFKEAMESYGLSVSKGHLNAVPVNQIQQRLNDLFNEVQPDGILVANDRVLIELLSFVKQKGIKIPSEIGIIGIDEVPFASFFDPPICTIEQPFEQIALQAATILVEKIQSQNKTYQEIYRFLPKLNDRDSY</sequence>
<dbReference type="EMBL" id="RRCT01000016">
    <property type="protein sequence ID" value="RQW73693.1"/>
    <property type="molecule type" value="Genomic_DNA"/>
</dbReference>
<reference evidence="6 7" key="1">
    <citation type="journal article" date="2013" name="J. Microbiol.">
        <title>Lysinibacillus chungkukjangi sp. nov., isolated from Chungkukjang, Korean fermented soybean food.</title>
        <authorList>
            <person name="Kim S.J."/>
            <person name="Jang Y.H."/>
            <person name="Hamada M."/>
            <person name="Ahn J.H."/>
            <person name="Weon H.Y."/>
            <person name="Suzuki K."/>
            <person name="Whang K.S."/>
            <person name="Kwon S.W."/>
        </authorList>
    </citation>
    <scope>NUCLEOTIDE SEQUENCE [LARGE SCALE GENOMIC DNA]</scope>
    <source>
        <strain evidence="6 7">MCCC 1A12701</strain>
    </source>
</reference>
<evidence type="ECO:0000313" key="6">
    <source>
        <dbReference type="EMBL" id="RQW73693.1"/>
    </source>
</evidence>
<dbReference type="OrthoDB" id="1639518at2"/>
<dbReference type="Gene3D" id="1.10.260.40">
    <property type="entry name" value="lambda repressor-like DNA-binding domains"/>
    <property type="match status" value="1"/>
</dbReference>
<accession>A0A3N9UB22</accession>
<keyword evidence="7" id="KW-1185">Reference proteome</keyword>
<dbReference type="Gene3D" id="3.40.50.2300">
    <property type="match status" value="2"/>
</dbReference>
<comment type="caution">
    <text evidence="6">The sequence shown here is derived from an EMBL/GenBank/DDBJ whole genome shotgun (WGS) entry which is preliminary data.</text>
</comment>
<dbReference type="AlphaFoldDB" id="A0A3N9UB22"/>
<evidence type="ECO:0000256" key="4">
    <source>
        <dbReference type="ARBA" id="ARBA00023163"/>
    </source>
</evidence>
<dbReference type="Pfam" id="PF13377">
    <property type="entry name" value="Peripla_BP_3"/>
    <property type="match status" value="1"/>
</dbReference>
<dbReference type="GO" id="GO:0000976">
    <property type="term" value="F:transcription cis-regulatory region binding"/>
    <property type="evidence" value="ECO:0007669"/>
    <property type="project" value="TreeGrafter"/>
</dbReference>
<dbReference type="CDD" id="cd19977">
    <property type="entry name" value="PBP1_EndR-like"/>
    <property type="match status" value="1"/>
</dbReference>
<evidence type="ECO:0000313" key="7">
    <source>
        <dbReference type="Proteomes" id="UP000274033"/>
    </source>
</evidence>
<dbReference type="InterPro" id="IPR010982">
    <property type="entry name" value="Lambda_DNA-bd_dom_sf"/>
</dbReference>
<dbReference type="PANTHER" id="PTHR30146:SF148">
    <property type="entry name" value="HTH-TYPE TRANSCRIPTIONAL REPRESSOR PURR-RELATED"/>
    <property type="match status" value="1"/>
</dbReference>
<dbReference type="SUPFAM" id="SSF47413">
    <property type="entry name" value="lambda repressor-like DNA-binding domains"/>
    <property type="match status" value="1"/>
</dbReference>
<dbReference type="InterPro" id="IPR000843">
    <property type="entry name" value="HTH_LacI"/>
</dbReference>
<evidence type="ECO:0000259" key="5">
    <source>
        <dbReference type="PROSITE" id="PS50932"/>
    </source>
</evidence>
<organism evidence="6 7">
    <name type="scientific">Lysinibacillus composti</name>
    <dbReference type="NCBI Taxonomy" id="720633"/>
    <lineage>
        <taxon>Bacteria</taxon>
        <taxon>Bacillati</taxon>
        <taxon>Bacillota</taxon>
        <taxon>Bacilli</taxon>
        <taxon>Bacillales</taxon>
        <taxon>Bacillaceae</taxon>
        <taxon>Lysinibacillus</taxon>
    </lineage>
</organism>
<dbReference type="Proteomes" id="UP000274033">
    <property type="component" value="Unassembled WGS sequence"/>
</dbReference>
<evidence type="ECO:0000256" key="1">
    <source>
        <dbReference type="ARBA" id="ARBA00022491"/>
    </source>
</evidence>
<dbReference type="PROSITE" id="PS00356">
    <property type="entry name" value="HTH_LACI_1"/>
    <property type="match status" value="1"/>
</dbReference>
<dbReference type="InterPro" id="IPR046335">
    <property type="entry name" value="LacI/GalR-like_sensor"/>
</dbReference>
<feature type="domain" description="HTH lacI-type" evidence="5">
    <location>
        <begin position="4"/>
        <end position="59"/>
    </location>
</feature>
<dbReference type="RefSeq" id="WP_124766124.1">
    <property type="nucleotide sequence ID" value="NZ_JAFBDY010000024.1"/>
</dbReference>
<gene>
    <name evidence="6" type="ORF">EBB45_14880</name>
</gene>
<keyword evidence="2" id="KW-0805">Transcription regulation</keyword>
<proteinExistence type="predicted"/>
<dbReference type="InterPro" id="IPR028082">
    <property type="entry name" value="Peripla_BP_I"/>
</dbReference>